<dbReference type="EMBL" id="BONZ01000039">
    <property type="protein sequence ID" value="GIH16118.1"/>
    <property type="molecule type" value="Genomic_DNA"/>
</dbReference>
<keyword evidence="3" id="KW-1003">Cell membrane</keyword>
<feature type="transmembrane region" description="Helical" evidence="7">
    <location>
        <begin position="204"/>
        <end position="222"/>
    </location>
</feature>
<dbReference type="GO" id="GO:0004190">
    <property type="term" value="F:aspartic-type endopeptidase activity"/>
    <property type="evidence" value="ECO:0007669"/>
    <property type="project" value="InterPro"/>
</dbReference>
<evidence type="ECO:0000256" key="7">
    <source>
        <dbReference type="SAM" id="Phobius"/>
    </source>
</evidence>
<keyword evidence="11" id="KW-1185">Reference proteome</keyword>
<dbReference type="Pfam" id="PF06750">
    <property type="entry name" value="A24_N_bact"/>
    <property type="match status" value="1"/>
</dbReference>
<dbReference type="GO" id="GO:0006465">
    <property type="term" value="P:signal peptide processing"/>
    <property type="evidence" value="ECO:0007669"/>
    <property type="project" value="TreeGrafter"/>
</dbReference>
<dbReference type="InterPro" id="IPR000045">
    <property type="entry name" value="Prepilin_IV_endopep_pep"/>
</dbReference>
<feature type="transmembrane region" description="Helical" evidence="7">
    <location>
        <begin position="101"/>
        <end position="119"/>
    </location>
</feature>
<feature type="domain" description="Prepilin peptidase A24 N-terminal" evidence="9">
    <location>
        <begin position="40"/>
        <end position="96"/>
    </location>
</feature>
<evidence type="ECO:0000259" key="8">
    <source>
        <dbReference type="Pfam" id="PF01478"/>
    </source>
</evidence>
<dbReference type="Gene3D" id="1.20.120.1220">
    <property type="match status" value="1"/>
</dbReference>
<dbReference type="PANTHER" id="PTHR30487:SF0">
    <property type="entry name" value="PREPILIN LEADER PEPTIDASE_N-METHYLTRANSFERASE-RELATED"/>
    <property type="match status" value="1"/>
</dbReference>
<evidence type="ECO:0000256" key="3">
    <source>
        <dbReference type="ARBA" id="ARBA00022475"/>
    </source>
</evidence>
<dbReference type="AlphaFoldDB" id="A0A8J3QUR4"/>
<evidence type="ECO:0000313" key="11">
    <source>
        <dbReference type="Proteomes" id="UP000642748"/>
    </source>
</evidence>
<comment type="subcellular location">
    <subcellularLocation>
        <location evidence="1">Cell membrane</location>
        <topology evidence="1">Multi-pass membrane protein</topology>
    </subcellularLocation>
</comment>
<feature type="domain" description="Prepilin type IV endopeptidase peptidase" evidence="8">
    <location>
        <begin position="113"/>
        <end position="216"/>
    </location>
</feature>
<evidence type="ECO:0000259" key="9">
    <source>
        <dbReference type="Pfam" id="PF06750"/>
    </source>
</evidence>
<dbReference type="GO" id="GO:0005886">
    <property type="term" value="C:plasma membrane"/>
    <property type="evidence" value="ECO:0007669"/>
    <property type="project" value="UniProtKB-SubCell"/>
</dbReference>
<reference evidence="10" key="1">
    <citation type="submission" date="2021-01" db="EMBL/GenBank/DDBJ databases">
        <title>Whole genome shotgun sequence of Rugosimonospora africana NBRC 104875.</title>
        <authorList>
            <person name="Komaki H."/>
            <person name="Tamura T."/>
        </authorList>
    </citation>
    <scope>NUCLEOTIDE SEQUENCE</scope>
    <source>
        <strain evidence="10">NBRC 104875</strain>
    </source>
</reference>
<gene>
    <name evidence="10" type="ORF">Raf01_42900</name>
</gene>
<protein>
    <submittedName>
        <fullName evidence="10">Type 4 prepilin-like proteins leader peptide-processing enzyme</fullName>
    </submittedName>
</protein>
<evidence type="ECO:0000256" key="5">
    <source>
        <dbReference type="ARBA" id="ARBA00022989"/>
    </source>
</evidence>
<evidence type="ECO:0000256" key="1">
    <source>
        <dbReference type="ARBA" id="ARBA00004651"/>
    </source>
</evidence>
<keyword evidence="5 7" id="KW-1133">Transmembrane helix</keyword>
<comment type="similarity">
    <text evidence="2">Belongs to the peptidase A24 family.</text>
</comment>
<organism evidence="10 11">
    <name type="scientific">Rugosimonospora africana</name>
    <dbReference type="NCBI Taxonomy" id="556532"/>
    <lineage>
        <taxon>Bacteria</taxon>
        <taxon>Bacillati</taxon>
        <taxon>Actinomycetota</taxon>
        <taxon>Actinomycetes</taxon>
        <taxon>Micromonosporales</taxon>
        <taxon>Micromonosporaceae</taxon>
        <taxon>Rugosimonospora</taxon>
    </lineage>
</organism>
<comment type="caution">
    <text evidence="10">The sequence shown here is derived from an EMBL/GenBank/DDBJ whole genome shotgun (WGS) entry which is preliminary data.</text>
</comment>
<evidence type="ECO:0000256" key="4">
    <source>
        <dbReference type="ARBA" id="ARBA00022692"/>
    </source>
</evidence>
<accession>A0A8J3QUR4</accession>
<evidence type="ECO:0000313" key="10">
    <source>
        <dbReference type="EMBL" id="GIH16118.1"/>
    </source>
</evidence>
<proteinExistence type="inferred from homology"/>
<sequence>MVAPAMPLTFPAAVTVALVAGPWLRGLIYAHAVGYRQPLRTDCPQCGTPVVAVAGRGVLAMAPVTGQCRRCGQPIGPVPGSVEALAAAVVAVAAWRAPTPWLLTAWTITGLLGVALASLDRAVLRLPDPLTLAAAASTLTLAAAASIITQHPGILLGALIGATAQGGFYYLAGVRHGMGRGDAMLAFALGAALGWLHLTTVLAGVVWTILTGAIITVILLTTRRIHRRQPLPYGVFLLSGALVAVILS</sequence>
<evidence type="ECO:0000256" key="2">
    <source>
        <dbReference type="ARBA" id="ARBA00005801"/>
    </source>
</evidence>
<feature type="transmembrane region" description="Helical" evidence="7">
    <location>
        <begin position="131"/>
        <end position="148"/>
    </location>
</feature>
<dbReference type="Pfam" id="PF01478">
    <property type="entry name" value="Peptidase_A24"/>
    <property type="match status" value="1"/>
</dbReference>
<dbReference type="InterPro" id="IPR050882">
    <property type="entry name" value="Prepilin_peptidase/N-MTase"/>
</dbReference>
<feature type="transmembrane region" description="Helical" evidence="7">
    <location>
        <begin position="154"/>
        <end position="171"/>
    </location>
</feature>
<dbReference type="InterPro" id="IPR010627">
    <property type="entry name" value="Prepilin_pept_A24_N"/>
</dbReference>
<evidence type="ECO:0000256" key="6">
    <source>
        <dbReference type="ARBA" id="ARBA00023136"/>
    </source>
</evidence>
<dbReference type="Proteomes" id="UP000642748">
    <property type="component" value="Unassembled WGS sequence"/>
</dbReference>
<feature type="transmembrane region" description="Helical" evidence="7">
    <location>
        <begin position="231"/>
        <end position="247"/>
    </location>
</feature>
<name>A0A8J3QUR4_9ACTN</name>
<dbReference type="PANTHER" id="PTHR30487">
    <property type="entry name" value="TYPE 4 PREPILIN-LIKE PROTEINS LEADER PEPTIDE-PROCESSING ENZYME"/>
    <property type="match status" value="1"/>
</dbReference>
<keyword evidence="6 7" id="KW-0472">Membrane</keyword>
<keyword evidence="4 7" id="KW-0812">Transmembrane</keyword>